<dbReference type="SUPFAM" id="SSF103506">
    <property type="entry name" value="Mitochondrial carrier"/>
    <property type="match status" value="1"/>
</dbReference>
<comment type="similarity">
    <text evidence="2">Belongs to the mitochondrial carrier (TC 2.A.29) family.</text>
</comment>
<dbReference type="Pfam" id="PF00153">
    <property type="entry name" value="Mito_carr"/>
    <property type="match status" value="3"/>
</dbReference>
<dbReference type="GO" id="GO:0031966">
    <property type="term" value="C:mitochondrial membrane"/>
    <property type="evidence" value="ECO:0007669"/>
    <property type="project" value="UniProtKB-SubCell"/>
</dbReference>
<dbReference type="Proteomes" id="UP000011668">
    <property type="component" value="Unassembled WGS sequence"/>
</dbReference>
<comment type="caution">
    <text evidence="10">The sequence shown here is derived from an EMBL/GenBank/DDBJ whole genome shotgun (WGS) entry which is preliminary data.</text>
</comment>
<evidence type="ECO:0000256" key="2">
    <source>
        <dbReference type="ARBA" id="ARBA00006375"/>
    </source>
</evidence>
<dbReference type="OrthoDB" id="2020070at2759"/>
<keyword evidence="11" id="KW-1185">Reference proteome</keyword>
<evidence type="ECO:0000256" key="7">
    <source>
        <dbReference type="ARBA" id="ARBA00023136"/>
    </source>
</evidence>
<dbReference type="Gene3D" id="1.50.40.10">
    <property type="entry name" value="Mitochondrial carrier domain"/>
    <property type="match status" value="2"/>
</dbReference>
<evidence type="ECO:0000256" key="8">
    <source>
        <dbReference type="PROSITE-ProRule" id="PRU00282"/>
    </source>
</evidence>
<dbReference type="Pfam" id="PF13279">
    <property type="entry name" value="4HBT_2"/>
    <property type="match status" value="1"/>
</dbReference>
<dbReference type="EMBL" id="AFRT01000523">
    <property type="protein sequence ID" value="ELU43625.1"/>
    <property type="molecule type" value="Genomic_DNA"/>
</dbReference>
<keyword evidence="6" id="KW-0496">Mitochondrion</keyword>
<feature type="compositionally biased region" description="Acidic residues" evidence="9">
    <location>
        <begin position="1493"/>
        <end position="1503"/>
    </location>
</feature>
<evidence type="ECO:0000256" key="1">
    <source>
        <dbReference type="ARBA" id="ARBA00004225"/>
    </source>
</evidence>
<proteinExistence type="inferred from homology"/>
<organism evidence="10 11">
    <name type="scientific">Thanatephorus cucumeris (strain AG1-IA)</name>
    <name type="common">Rice sheath blight fungus</name>
    <name type="synonym">Rhizoctonia solani</name>
    <dbReference type="NCBI Taxonomy" id="983506"/>
    <lineage>
        <taxon>Eukaryota</taxon>
        <taxon>Fungi</taxon>
        <taxon>Dikarya</taxon>
        <taxon>Basidiomycota</taxon>
        <taxon>Agaricomycotina</taxon>
        <taxon>Agaricomycetes</taxon>
        <taxon>Cantharellales</taxon>
        <taxon>Ceratobasidiaceae</taxon>
        <taxon>Rhizoctonia</taxon>
        <taxon>Rhizoctonia solani AG-1</taxon>
    </lineage>
</organism>
<feature type="region of interest" description="Disordered" evidence="9">
    <location>
        <begin position="1484"/>
        <end position="1503"/>
    </location>
</feature>
<evidence type="ECO:0000256" key="3">
    <source>
        <dbReference type="ARBA" id="ARBA00022448"/>
    </source>
</evidence>
<evidence type="ECO:0000313" key="11">
    <source>
        <dbReference type="Proteomes" id="UP000011668"/>
    </source>
</evidence>
<protein>
    <submittedName>
        <fullName evidence="10">Carrier protein</fullName>
    </submittedName>
</protein>
<reference evidence="10 11" key="1">
    <citation type="journal article" date="2013" name="Nat. Commun.">
        <title>The evolution and pathogenic mechanisms of the rice sheath blight pathogen.</title>
        <authorList>
            <person name="Zheng A."/>
            <person name="Lin R."/>
            <person name="Xu L."/>
            <person name="Qin P."/>
            <person name="Tang C."/>
            <person name="Ai P."/>
            <person name="Zhang D."/>
            <person name="Liu Y."/>
            <person name="Sun Z."/>
            <person name="Feng H."/>
            <person name="Wang Y."/>
            <person name="Chen Y."/>
            <person name="Liang X."/>
            <person name="Fu R."/>
            <person name="Li Q."/>
            <person name="Zhang J."/>
            <person name="Yu X."/>
            <person name="Xie Z."/>
            <person name="Ding L."/>
            <person name="Guan P."/>
            <person name="Tang J."/>
            <person name="Liang Y."/>
            <person name="Wang S."/>
            <person name="Deng Q."/>
            <person name="Li S."/>
            <person name="Zhu J."/>
            <person name="Wang L."/>
            <person name="Liu H."/>
            <person name="Li P."/>
        </authorList>
    </citation>
    <scope>NUCLEOTIDE SEQUENCE [LARGE SCALE GENOMIC DNA]</scope>
    <source>
        <strain evidence="11">AG-1 IA</strain>
    </source>
</reference>
<dbReference type="PANTHER" id="PTHR45758">
    <property type="entry name" value="MITOFERRIN-1-RELATED"/>
    <property type="match status" value="1"/>
</dbReference>
<evidence type="ECO:0000313" key="10">
    <source>
        <dbReference type="EMBL" id="ELU43625.1"/>
    </source>
</evidence>
<keyword evidence="4 8" id="KW-0812">Transmembrane</keyword>
<feature type="repeat" description="Solcar" evidence="8">
    <location>
        <begin position="372"/>
        <end position="461"/>
    </location>
</feature>
<dbReference type="SUPFAM" id="SSF54637">
    <property type="entry name" value="Thioesterase/thiol ester dehydrase-isomerase"/>
    <property type="match status" value="1"/>
</dbReference>
<evidence type="ECO:0000256" key="4">
    <source>
        <dbReference type="ARBA" id="ARBA00022692"/>
    </source>
</evidence>
<sequence>MANCRARFNSYLNLPRVTPELSFHTTKRYRPRGRQVRTIHICMGLYECPLESFQALPSHNIRQISSRNGPLMDQFMVSPLSVPRVSTNRCYSKPSTAELAQTGVSESILEHEDPFKESRALARRYAKEHGYDLTSIWEENISWGHLDSFRGVTDTSPFQSRMHMMYLIGLETNGAKGAKAVLEGHGVSIILKSIDVKFKRPVTYPDNLVIMQRPHNTSSSRFTLSAVAYSLAQRAPVASSEAICVWYDYDVWKKCDVDESTGIGLAIAKRGHSPVDKKTDFLVTAIAVKDYVPSKVGQVAARDLSLPLICLRGTDSISTPSTCLHQFRARATPKSNPRDFRIIRSTLCQHFEHHVLVNMAEEIDYEALPSNAGIGVNMLAGAMAGISEHAVMFPVDSIKQTRMQVITTSNVAVYSSLGNAVQRIASTEGLRTLWRGVASVILGAGPAHAVQFGTYEAVKEFAGDTKTGHLIKQRMQLKDSAFRSVASCAKAVYRNEGLTAFYISYPTTLTMSVPFAAAQFTAYESIKRVLNPSDHYSPITHVTAGGMAGAFAAAITTPLDVAKTLLQTRGTSDDPRIRHARGMRDAFQIIYDRNGLKGFTRGLTPRMTRIQWESGAYLSLRTNSNASRAHRYHFDKDKKNKPQITLGYLTQSSPEPFQLSTAMPMRRITSCSGRKTLFGFTIILVIALYLITRAAGRLTTAPNIRLDPNVSNRSFPDAANLTLQGKAALQELSSEGLQAPPSQVTFVFSILKHTLRSTLPLISRLQSMDFRIHLLVPSNQATELEYLLDTLLNTTHNIRVYPNTIDNTGPALDILHHAKDVRTPWIWVMPDSIGNFLQNIDTWVDSAVSKVPRVQVPAGMYGARLTNSEISCISPTGRTEPVAFVVPPFLAPTHLLVESEPGIYAGAQANVWASLGERIARLTNFGMGGVVIGDAYNSSKWCKSSYMTGSQGIMTVSKQVMDNLRDQFRSAASGKIQFALFLSSQINLKRISPTVCRILQNGHDLAITVRELKNKGRAGPSGQQHSNYGCHFHYDAIEDTGNGHDKDFLGLIESWCDSNFTKDKVLIISRSEELNIGRISKSQICATAVVYLDDRDLDSSEWLAMLTPEEWEAWDTPTIELAVITHDRPWSLQRLLNSMRQGHYYGDTINVVVNLEQTADPETRRIAEEFTMGAVPGHVSVRHRIVYAGLMTAVVESWYPHGNNSYAFPTFLRLDQIWRPAIPVESLVSMIIRSITNSTDRSYGTPPKDGQQLYGISLYQPKVSELHMQGRRPFNASDVFVTASIEHPHTPYLSQVPCSWGAVYFPEHWREFQRYLSLRLSEHVIPTTEIVVPNLRSNKWSRSWKKFFNEMVHLRGYVSLYPNYDHFVSLSTNHLEAGEHVPANIGQEKQRQYFLPLMQEPEVANRYPGTELGVKILDLPLSNLPSWSDLPVLDLWGNISSLEKLRNIGLERRINMSICQPDEVQTSALEFLCPPRDILHSEDSPKALYAPSIEDDDPDLMQG</sequence>
<evidence type="ECO:0000256" key="6">
    <source>
        <dbReference type="ARBA" id="ARBA00023128"/>
    </source>
</evidence>
<dbReference type="GO" id="GO:0048250">
    <property type="term" value="P:iron import into the mitochondrion"/>
    <property type="evidence" value="ECO:0007669"/>
    <property type="project" value="TreeGrafter"/>
</dbReference>
<feature type="repeat" description="Solcar" evidence="8">
    <location>
        <begin position="536"/>
        <end position="627"/>
    </location>
</feature>
<comment type="subcellular location">
    <subcellularLocation>
        <location evidence="1">Mitochondrion membrane</location>
        <topology evidence="1">Multi-pass membrane protein</topology>
    </subcellularLocation>
</comment>
<name>L8X071_THACA</name>
<dbReference type="PANTHER" id="PTHR45758:SF4">
    <property type="entry name" value="MITOFERRIN-1"/>
    <property type="match status" value="1"/>
</dbReference>
<accession>L8X071</accession>
<dbReference type="InterPro" id="IPR023395">
    <property type="entry name" value="MCP_dom_sf"/>
</dbReference>
<dbReference type="InterPro" id="IPR018108">
    <property type="entry name" value="MCP_transmembrane"/>
</dbReference>
<dbReference type="HOGENOM" id="CLU_004238_0_0_1"/>
<keyword evidence="5" id="KW-1133">Transmembrane helix</keyword>
<dbReference type="GO" id="GO:0015093">
    <property type="term" value="F:ferrous iron transmembrane transporter activity"/>
    <property type="evidence" value="ECO:0007669"/>
    <property type="project" value="TreeGrafter"/>
</dbReference>
<dbReference type="Gene3D" id="3.10.129.10">
    <property type="entry name" value="Hotdog Thioesterase"/>
    <property type="match status" value="1"/>
</dbReference>
<evidence type="ECO:0000256" key="5">
    <source>
        <dbReference type="ARBA" id="ARBA00022989"/>
    </source>
</evidence>
<evidence type="ECO:0000256" key="9">
    <source>
        <dbReference type="SAM" id="MobiDB-lite"/>
    </source>
</evidence>
<keyword evidence="7 8" id="KW-0472">Membrane</keyword>
<gene>
    <name evidence="10" type="ORF">AG1IA_02346</name>
</gene>
<dbReference type="InterPro" id="IPR029069">
    <property type="entry name" value="HotDog_dom_sf"/>
</dbReference>
<keyword evidence="3" id="KW-0813">Transport</keyword>
<dbReference type="STRING" id="983506.L8X071"/>
<dbReference type="PROSITE" id="PS50920">
    <property type="entry name" value="SOLCAR"/>
    <property type="match status" value="2"/>
</dbReference>